<evidence type="ECO:0000259" key="1">
    <source>
        <dbReference type="PROSITE" id="PS51819"/>
    </source>
</evidence>
<name>A0A371PAG1_9ACTN</name>
<dbReference type="AlphaFoldDB" id="A0A371PAG1"/>
<evidence type="ECO:0000313" key="2">
    <source>
        <dbReference type="EMBL" id="REK72901.1"/>
    </source>
</evidence>
<dbReference type="InterPro" id="IPR037523">
    <property type="entry name" value="VOC_core"/>
</dbReference>
<organism evidence="2 3">
    <name type="scientific">Aeromicrobium endophyticum</name>
    <dbReference type="NCBI Taxonomy" id="2292704"/>
    <lineage>
        <taxon>Bacteria</taxon>
        <taxon>Bacillati</taxon>
        <taxon>Actinomycetota</taxon>
        <taxon>Actinomycetes</taxon>
        <taxon>Propionibacteriales</taxon>
        <taxon>Nocardioidaceae</taxon>
        <taxon>Aeromicrobium</taxon>
    </lineage>
</organism>
<evidence type="ECO:0000313" key="3">
    <source>
        <dbReference type="Proteomes" id="UP000265581"/>
    </source>
</evidence>
<dbReference type="Pfam" id="PF00903">
    <property type="entry name" value="Glyoxalase"/>
    <property type="match status" value="1"/>
</dbReference>
<dbReference type="RefSeq" id="WP_119703015.1">
    <property type="nucleotide sequence ID" value="NZ_JBHSOI010000001.1"/>
</dbReference>
<keyword evidence="3" id="KW-1185">Reference proteome</keyword>
<reference evidence="2 3" key="1">
    <citation type="submission" date="2018-08" db="EMBL/GenBank/DDBJ databases">
        <title>Aeromicrobium sp. M2KJ-4, whole genome shotgun sequence.</title>
        <authorList>
            <person name="Tuo L."/>
        </authorList>
    </citation>
    <scope>NUCLEOTIDE SEQUENCE [LARGE SCALE GENOMIC DNA]</scope>
    <source>
        <strain evidence="2 3">M2KJ-4</strain>
    </source>
</reference>
<proteinExistence type="predicted"/>
<dbReference type="OrthoDB" id="5242400at2"/>
<dbReference type="Proteomes" id="UP000265581">
    <property type="component" value="Unassembled WGS sequence"/>
</dbReference>
<dbReference type="InterPro" id="IPR004360">
    <property type="entry name" value="Glyas_Fos-R_dOase_dom"/>
</dbReference>
<protein>
    <recommendedName>
        <fullName evidence="1">VOC domain-containing protein</fullName>
    </recommendedName>
</protein>
<feature type="domain" description="VOC" evidence="1">
    <location>
        <begin position="8"/>
        <end position="162"/>
    </location>
</feature>
<comment type="caution">
    <text evidence="2">The sequence shown here is derived from an EMBL/GenBank/DDBJ whole genome shotgun (WGS) entry which is preliminary data.</text>
</comment>
<dbReference type="InterPro" id="IPR029068">
    <property type="entry name" value="Glyas_Bleomycin-R_OHBP_Dase"/>
</dbReference>
<sequence>MSDLGITGIFHANINVRNMDASIKWYTEVLGATLRMGPYDDEGPNIRAVSFGSEAFGVHPDEIKIRYALLGWGEGPNETLLDLIEAVNPPTWGEVYPNAMKVGLNRLCLATEGVESAYAKLQERGVKILTPLVTFASDGFDEDKCCFCFEDPDGAVLELFGTR</sequence>
<gene>
    <name evidence="2" type="ORF">DX116_04710</name>
</gene>
<dbReference type="SUPFAM" id="SSF54593">
    <property type="entry name" value="Glyoxalase/Bleomycin resistance protein/Dihydroxybiphenyl dioxygenase"/>
    <property type="match status" value="1"/>
</dbReference>
<accession>A0A371PAG1</accession>
<dbReference type="EMBL" id="QUBR01000001">
    <property type="protein sequence ID" value="REK72901.1"/>
    <property type="molecule type" value="Genomic_DNA"/>
</dbReference>
<dbReference type="Gene3D" id="3.10.180.10">
    <property type="entry name" value="2,3-Dihydroxybiphenyl 1,2-Dioxygenase, domain 1"/>
    <property type="match status" value="1"/>
</dbReference>
<dbReference type="PROSITE" id="PS51819">
    <property type="entry name" value="VOC"/>
    <property type="match status" value="1"/>
</dbReference>